<feature type="transmembrane region" description="Helical" evidence="5">
    <location>
        <begin position="23"/>
        <end position="43"/>
    </location>
</feature>
<sequence length="88" mass="10039">MATRGLTVLNGTIVTTLFKSSKLLLDVLLLMLFVLVIVALLGIQLFKGDLRRKCVLNTDPAIILTRNEWDVYVRNSYHFALHIRISLR</sequence>
<keyword evidence="4 5" id="KW-0472">Membrane</keyword>
<organism evidence="7 8">
    <name type="scientific">Pleurodeles waltl</name>
    <name type="common">Iberian ribbed newt</name>
    <dbReference type="NCBI Taxonomy" id="8319"/>
    <lineage>
        <taxon>Eukaryota</taxon>
        <taxon>Metazoa</taxon>
        <taxon>Chordata</taxon>
        <taxon>Craniata</taxon>
        <taxon>Vertebrata</taxon>
        <taxon>Euteleostomi</taxon>
        <taxon>Amphibia</taxon>
        <taxon>Batrachia</taxon>
        <taxon>Caudata</taxon>
        <taxon>Salamandroidea</taxon>
        <taxon>Salamandridae</taxon>
        <taxon>Pleurodelinae</taxon>
        <taxon>Pleurodeles</taxon>
    </lineage>
</organism>
<keyword evidence="3 5" id="KW-1133">Transmembrane helix</keyword>
<name>A0AAV7WAL6_PLEWA</name>
<dbReference type="InterPro" id="IPR043203">
    <property type="entry name" value="VGCC_Ca_Na"/>
</dbReference>
<evidence type="ECO:0000259" key="6">
    <source>
        <dbReference type="Pfam" id="PF00520"/>
    </source>
</evidence>
<dbReference type="InterPro" id="IPR005821">
    <property type="entry name" value="Ion_trans_dom"/>
</dbReference>
<dbReference type="EMBL" id="JANPWB010000002">
    <property type="protein sequence ID" value="KAJ1210036.1"/>
    <property type="molecule type" value="Genomic_DNA"/>
</dbReference>
<dbReference type="PANTHER" id="PTHR10037">
    <property type="entry name" value="VOLTAGE-GATED CATION CHANNEL CALCIUM AND SODIUM"/>
    <property type="match status" value="1"/>
</dbReference>
<feature type="domain" description="Ion transport" evidence="6">
    <location>
        <begin position="12"/>
        <end position="69"/>
    </location>
</feature>
<keyword evidence="8" id="KW-1185">Reference proteome</keyword>
<dbReference type="Pfam" id="PF00520">
    <property type="entry name" value="Ion_trans"/>
    <property type="match status" value="1"/>
</dbReference>
<dbReference type="GO" id="GO:0019228">
    <property type="term" value="P:neuronal action potential"/>
    <property type="evidence" value="ECO:0007669"/>
    <property type="project" value="TreeGrafter"/>
</dbReference>
<evidence type="ECO:0000313" key="7">
    <source>
        <dbReference type="EMBL" id="KAJ1210036.1"/>
    </source>
</evidence>
<dbReference type="Proteomes" id="UP001066276">
    <property type="component" value="Chromosome 1_2"/>
</dbReference>
<reference evidence="7" key="1">
    <citation type="journal article" date="2022" name="bioRxiv">
        <title>Sequencing and chromosome-scale assembly of the giantPleurodeles waltlgenome.</title>
        <authorList>
            <person name="Brown T."/>
            <person name="Elewa A."/>
            <person name="Iarovenko S."/>
            <person name="Subramanian E."/>
            <person name="Araus A.J."/>
            <person name="Petzold A."/>
            <person name="Susuki M."/>
            <person name="Suzuki K.-i.T."/>
            <person name="Hayashi T."/>
            <person name="Toyoda A."/>
            <person name="Oliveira C."/>
            <person name="Osipova E."/>
            <person name="Leigh N.D."/>
            <person name="Simon A."/>
            <person name="Yun M.H."/>
        </authorList>
    </citation>
    <scope>NUCLEOTIDE SEQUENCE</scope>
    <source>
        <strain evidence="7">20211129_DDA</strain>
        <tissue evidence="7">Liver</tissue>
    </source>
</reference>
<evidence type="ECO:0000256" key="2">
    <source>
        <dbReference type="ARBA" id="ARBA00022692"/>
    </source>
</evidence>
<evidence type="ECO:0000256" key="5">
    <source>
        <dbReference type="SAM" id="Phobius"/>
    </source>
</evidence>
<gene>
    <name evidence="7" type="ORF">NDU88_005404</name>
</gene>
<dbReference type="AlphaFoldDB" id="A0AAV7WAL6"/>
<dbReference type="GO" id="GO:0005248">
    <property type="term" value="F:voltage-gated sodium channel activity"/>
    <property type="evidence" value="ECO:0007669"/>
    <property type="project" value="TreeGrafter"/>
</dbReference>
<dbReference type="PANTHER" id="PTHR10037:SF62">
    <property type="entry name" value="SODIUM CHANNEL PROTEIN 60E"/>
    <property type="match status" value="1"/>
</dbReference>
<keyword evidence="2 5" id="KW-0812">Transmembrane</keyword>
<evidence type="ECO:0000313" key="8">
    <source>
        <dbReference type="Proteomes" id="UP001066276"/>
    </source>
</evidence>
<protein>
    <recommendedName>
        <fullName evidence="6">Ion transport domain-containing protein</fullName>
    </recommendedName>
</protein>
<comment type="subcellular location">
    <subcellularLocation>
        <location evidence="1">Membrane</location>
        <topology evidence="1">Multi-pass membrane protein</topology>
    </subcellularLocation>
</comment>
<proteinExistence type="predicted"/>
<evidence type="ECO:0000256" key="1">
    <source>
        <dbReference type="ARBA" id="ARBA00004141"/>
    </source>
</evidence>
<accession>A0AAV7WAL6</accession>
<evidence type="ECO:0000256" key="3">
    <source>
        <dbReference type="ARBA" id="ARBA00022989"/>
    </source>
</evidence>
<comment type="caution">
    <text evidence="7">The sequence shown here is derived from an EMBL/GenBank/DDBJ whole genome shotgun (WGS) entry which is preliminary data.</text>
</comment>
<dbReference type="GO" id="GO:0086010">
    <property type="term" value="P:membrane depolarization during action potential"/>
    <property type="evidence" value="ECO:0007669"/>
    <property type="project" value="TreeGrafter"/>
</dbReference>
<evidence type="ECO:0000256" key="4">
    <source>
        <dbReference type="ARBA" id="ARBA00023136"/>
    </source>
</evidence>
<dbReference type="GO" id="GO:0001518">
    <property type="term" value="C:voltage-gated sodium channel complex"/>
    <property type="evidence" value="ECO:0007669"/>
    <property type="project" value="TreeGrafter"/>
</dbReference>
<dbReference type="Gene3D" id="1.10.287.70">
    <property type="match status" value="1"/>
</dbReference>